<evidence type="ECO:0000256" key="3">
    <source>
        <dbReference type="ARBA" id="ARBA00022989"/>
    </source>
</evidence>
<feature type="transmembrane region" description="Helical" evidence="5">
    <location>
        <begin position="71"/>
        <end position="89"/>
    </location>
</feature>
<dbReference type="GO" id="GO:0016020">
    <property type="term" value="C:membrane"/>
    <property type="evidence" value="ECO:0007669"/>
    <property type="project" value="UniProtKB-SubCell"/>
</dbReference>
<comment type="subcellular location">
    <subcellularLocation>
        <location evidence="1">Membrane</location>
        <topology evidence="1">Multi-pass membrane protein</topology>
    </subcellularLocation>
</comment>
<keyword evidence="2 5" id="KW-0812">Transmembrane</keyword>
<dbReference type="AlphaFoldDB" id="A0A7X1ZBT2"/>
<reference evidence="6 7" key="1">
    <citation type="submission" date="2019-10" db="EMBL/GenBank/DDBJ databases">
        <authorList>
            <person name="Dong K."/>
        </authorList>
    </citation>
    <scope>NUCLEOTIDE SEQUENCE [LARGE SCALE GENOMIC DNA]</scope>
    <source>
        <strain evidence="6 7">DSM 28960</strain>
    </source>
</reference>
<dbReference type="GO" id="GO:0022857">
    <property type="term" value="F:transmembrane transporter activity"/>
    <property type="evidence" value="ECO:0007669"/>
    <property type="project" value="InterPro"/>
</dbReference>
<evidence type="ECO:0000313" key="6">
    <source>
        <dbReference type="EMBL" id="MQW40200.1"/>
    </source>
</evidence>
<evidence type="ECO:0000256" key="4">
    <source>
        <dbReference type="ARBA" id="ARBA00023136"/>
    </source>
</evidence>
<proteinExistence type="predicted"/>
<feature type="transmembrane region" description="Helical" evidence="5">
    <location>
        <begin position="168"/>
        <end position="187"/>
    </location>
</feature>
<dbReference type="InterPro" id="IPR002293">
    <property type="entry name" value="AA/rel_permease1"/>
</dbReference>
<dbReference type="Proteomes" id="UP000439550">
    <property type="component" value="Unassembled WGS sequence"/>
</dbReference>
<comment type="caution">
    <text evidence="6">The sequence shown here is derived from an EMBL/GenBank/DDBJ whole genome shotgun (WGS) entry which is preliminary data.</text>
</comment>
<dbReference type="OrthoDB" id="9759676at2"/>
<feature type="transmembrane region" description="Helical" evidence="5">
    <location>
        <begin position="346"/>
        <end position="368"/>
    </location>
</feature>
<evidence type="ECO:0000256" key="5">
    <source>
        <dbReference type="SAM" id="Phobius"/>
    </source>
</evidence>
<feature type="transmembrane region" description="Helical" evidence="5">
    <location>
        <begin position="219"/>
        <end position="242"/>
    </location>
</feature>
<evidence type="ECO:0000313" key="7">
    <source>
        <dbReference type="Proteomes" id="UP000439550"/>
    </source>
</evidence>
<dbReference type="InterPro" id="IPR053153">
    <property type="entry name" value="APC_K+_Transporter"/>
</dbReference>
<keyword evidence="4 5" id="KW-0472">Membrane</keyword>
<accession>A0A7X1ZBT2</accession>
<name>A0A7X1ZBT2_9LACT</name>
<feature type="transmembrane region" description="Helical" evidence="5">
    <location>
        <begin position="109"/>
        <end position="129"/>
    </location>
</feature>
<keyword evidence="7" id="KW-1185">Reference proteome</keyword>
<dbReference type="Gene3D" id="1.20.1740.10">
    <property type="entry name" value="Amino acid/polyamine transporter I"/>
    <property type="match status" value="1"/>
</dbReference>
<dbReference type="PANTHER" id="PTHR47704:SF1">
    <property type="entry name" value="POTASSIUM TRANSPORTER KIMA"/>
    <property type="match status" value="1"/>
</dbReference>
<feature type="transmembrane region" description="Helical" evidence="5">
    <location>
        <begin position="320"/>
        <end position="340"/>
    </location>
</feature>
<feature type="transmembrane region" description="Helical" evidence="5">
    <location>
        <begin position="380"/>
        <end position="399"/>
    </location>
</feature>
<feature type="transmembrane region" description="Helical" evidence="5">
    <location>
        <begin position="136"/>
        <end position="162"/>
    </location>
</feature>
<dbReference type="Pfam" id="PF13520">
    <property type="entry name" value="AA_permease_2"/>
    <property type="match status" value="1"/>
</dbReference>
<evidence type="ECO:0000256" key="2">
    <source>
        <dbReference type="ARBA" id="ARBA00022692"/>
    </source>
</evidence>
<feature type="transmembrane region" description="Helical" evidence="5">
    <location>
        <begin position="270"/>
        <end position="299"/>
    </location>
</feature>
<sequence length="582" mass="63508">MLSSDALSSVAYGPEQIIIVLMTVGAAATWYSVPIAAVILILLAALIWSYTQVIHAYPSGGGAYLVSTENLGTIPGLISGGSLLVDYMLTVAVSTASGADAITSAIPELYKYNLGIAIVLALILMFMNLRGLRESAAFLMIPVYTFIVSTFVLLAVGVVRILSGSLPYHAPAHLGASIGGVTLILILKAFSTGSSSLTGVEAISNAVPFFKRPKEHNAALTLVMMGSILAVFFAGVVFFAYWMGLVPGHNITVIAQMANGLLGESPIGHVMFFIFQFSTALILAVAANTGYSAFPVLAFNMAKNKYMPHMFTARGDRLSYSNGIISLAAGAIVLLVIFKGQTERLIPLYAIGVFTPFTLAQVGMVVHWKKKLGNKFIFHSIPNIIGALISFSVVMILLIFRTLEIWPFFLVLPLLIFAFLRVHHHYVNVAEQLRLREGVAEHKFDGNTVIVLVGNMTNVDLGAINYARSIGDYVIALHVSTKENTQKEQEIETEFKSTFPDLHLTVIQTNYRDIIAPAARYIGLTSKDAKKRNFTTTVIIPNFIPSKPWENMFHNQTGLRLRMALNSHEDIILASYNYHLKK</sequence>
<dbReference type="EMBL" id="WITJ01000013">
    <property type="protein sequence ID" value="MQW40200.1"/>
    <property type="molecule type" value="Genomic_DNA"/>
</dbReference>
<dbReference type="PANTHER" id="PTHR47704">
    <property type="entry name" value="POTASSIUM TRANSPORTER KIMA"/>
    <property type="match status" value="1"/>
</dbReference>
<gene>
    <name evidence="6" type="ORF">GHI93_09705</name>
</gene>
<protein>
    <submittedName>
        <fullName evidence="6">Amino acid permease</fullName>
    </submittedName>
</protein>
<keyword evidence="3 5" id="KW-1133">Transmembrane helix</keyword>
<feature type="transmembrane region" description="Helical" evidence="5">
    <location>
        <begin position="17"/>
        <end position="50"/>
    </location>
</feature>
<evidence type="ECO:0000256" key="1">
    <source>
        <dbReference type="ARBA" id="ARBA00004141"/>
    </source>
</evidence>
<feature type="transmembrane region" description="Helical" evidence="5">
    <location>
        <begin position="405"/>
        <end position="422"/>
    </location>
</feature>
<organism evidence="6 7">
    <name type="scientific">Lactococcus hircilactis</name>
    <dbReference type="NCBI Taxonomy" id="1494462"/>
    <lineage>
        <taxon>Bacteria</taxon>
        <taxon>Bacillati</taxon>
        <taxon>Bacillota</taxon>
        <taxon>Bacilli</taxon>
        <taxon>Lactobacillales</taxon>
        <taxon>Streptococcaceae</taxon>
        <taxon>Lactococcus</taxon>
    </lineage>
</organism>